<accession>A0A1G4ECJ8</accession>
<dbReference type="VEuPathDB" id="PlasmoDB:PVPAM_000011400"/>
<gene>
    <name evidence="1" type="ORF">PVC01_000106600</name>
</gene>
<dbReference type="VEuPathDB" id="PlasmoDB:PVX_009600"/>
<proteinExistence type="predicted"/>
<dbReference type="AlphaFoldDB" id="A0A1G4ECJ8"/>
<evidence type="ECO:0000313" key="2">
    <source>
        <dbReference type="Proteomes" id="UP000305196"/>
    </source>
</evidence>
<evidence type="ECO:0008006" key="3">
    <source>
        <dbReference type="Google" id="ProtNLM"/>
    </source>
</evidence>
<dbReference type="VEuPathDB" id="PlasmoDB:PVP01_0006000"/>
<sequence>MSEGEPKDYDVFNNFYILETIRNEMELKYEQTDNSSFCDEINFLTNNENQIRNFCKMFVALFNASIRQCRTENKQLKEKKYPGFINYLINHKLSEAAYRKKEKDNFYTEMTSKYSVLNKNGELKNRMYVINDKYLINLNILYKLYNNYDKLSQEKVKHCKDILEEMKYQYNYGLEKCFYDGNIKFCEALKNFRNYYENSRHSIANILS</sequence>
<protein>
    <recommendedName>
        <fullName evidence="3">VIR protein</fullName>
    </recommendedName>
</protein>
<name>A0A1G4ECJ8_PLAVI</name>
<organism evidence="1 2">
    <name type="scientific">Plasmodium vivax</name>
    <name type="common">malaria parasite P. vivax</name>
    <dbReference type="NCBI Taxonomy" id="5855"/>
    <lineage>
        <taxon>Eukaryota</taxon>
        <taxon>Sar</taxon>
        <taxon>Alveolata</taxon>
        <taxon>Apicomplexa</taxon>
        <taxon>Aconoidasida</taxon>
        <taxon>Haemosporida</taxon>
        <taxon>Plasmodiidae</taxon>
        <taxon>Plasmodium</taxon>
        <taxon>Plasmodium (Plasmodium)</taxon>
    </lineage>
</organism>
<reference evidence="1 2" key="1">
    <citation type="submission" date="2016-07" db="EMBL/GenBank/DDBJ databases">
        <authorList>
            <consortium name="Pathogen Informatics"/>
        </authorList>
    </citation>
    <scope>NUCLEOTIDE SEQUENCE [LARGE SCALE GENOMIC DNA]</scope>
</reference>
<evidence type="ECO:0000313" key="1">
    <source>
        <dbReference type="EMBL" id="SCA82052.1"/>
    </source>
</evidence>
<dbReference type="VEuPathDB" id="PlasmoDB:PVW1_050044600"/>
<dbReference type="Proteomes" id="UP000305196">
    <property type="component" value="Unassembled WGS sequence"/>
</dbReference>
<dbReference type="EMBL" id="FLYI01000466">
    <property type="protein sequence ID" value="SCA82052.1"/>
    <property type="molecule type" value="Genomic_DNA"/>
</dbReference>